<feature type="compositionally biased region" description="Low complexity" evidence="1">
    <location>
        <begin position="30"/>
        <end position="41"/>
    </location>
</feature>
<organism evidence="2 3">
    <name type="scientific">Roridomyces roridus</name>
    <dbReference type="NCBI Taxonomy" id="1738132"/>
    <lineage>
        <taxon>Eukaryota</taxon>
        <taxon>Fungi</taxon>
        <taxon>Dikarya</taxon>
        <taxon>Basidiomycota</taxon>
        <taxon>Agaricomycotina</taxon>
        <taxon>Agaricomycetes</taxon>
        <taxon>Agaricomycetidae</taxon>
        <taxon>Agaricales</taxon>
        <taxon>Marasmiineae</taxon>
        <taxon>Mycenaceae</taxon>
        <taxon>Roridomyces</taxon>
    </lineage>
</organism>
<protein>
    <submittedName>
        <fullName evidence="2">Uncharacterized protein</fullName>
    </submittedName>
</protein>
<keyword evidence="3" id="KW-1185">Reference proteome</keyword>
<dbReference type="Proteomes" id="UP001221142">
    <property type="component" value="Unassembled WGS sequence"/>
</dbReference>
<feature type="region of interest" description="Disordered" evidence="1">
    <location>
        <begin position="1"/>
        <end position="125"/>
    </location>
</feature>
<comment type="caution">
    <text evidence="2">The sequence shown here is derived from an EMBL/GenBank/DDBJ whole genome shotgun (WGS) entry which is preliminary data.</text>
</comment>
<name>A0AAD7FMF8_9AGAR</name>
<reference evidence="2" key="1">
    <citation type="submission" date="2023-03" db="EMBL/GenBank/DDBJ databases">
        <title>Massive genome expansion in bonnet fungi (Mycena s.s.) driven by repeated elements and novel gene families across ecological guilds.</title>
        <authorList>
            <consortium name="Lawrence Berkeley National Laboratory"/>
            <person name="Harder C.B."/>
            <person name="Miyauchi S."/>
            <person name="Viragh M."/>
            <person name="Kuo A."/>
            <person name="Thoen E."/>
            <person name="Andreopoulos B."/>
            <person name="Lu D."/>
            <person name="Skrede I."/>
            <person name="Drula E."/>
            <person name="Henrissat B."/>
            <person name="Morin E."/>
            <person name="Kohler A."/>
            <person name="Barry K."/>
            <person name="LaButti K."/>
            <person name="Morin E."/>
            <person name="Salamov A."/>
            <person name="Lipzen A."/>
            <person name="Mereny Z."/>
            <person name="Hegedus B."/>
            <person name="Baldrian P."/>
            <person name="Stursova M."/>
            <person name="Weitz H."/>
            <person name="Taylor A."/>
            <person name="Grigoriev I.V."/>
            <person name="Nagy L.G."/>
            <person name="Martin F."/>
            <person name="Kauserud H."/>
        </authorList>
    </citation>
    <scope>NUCLEOTIDE SEQUENCE</scope>
    <source>
        <strain evidence="2">9284</strain>
    </source>
</reference>
<sequence length="125" mass="13389">MPCSATARTPKSSLTVDVADPEASIPVSTAISPPIASGAPAADHRKVKFSFKRARARQAASTSTPHYRDRLHKPSQSAKAHGKIKSKVKRDEERRQNPASTTNPKLKHVHLKRAGEAASSAHPGL</sequence>
<feature type="compositionally biased region" description="Polar residues" evidence="1">
    <location>
        <begin position="1"/>
        <end position="15"/>
    </location>
</feature>
<proteinExistence type="predicted"/>
<accession>A0AAD7FMF8</accession>
<feature type="compositionally biased region" description="Basic residues" evidence="1">
    <location>
        <begin position="45"/>
        <end position="56"/>
    </location>
</feature>
<evidence type="ECO:0000256" key="1">
    <source>
        <dbReference type="SAM" id="MobiDB-lite"/>
    </source>
</evidence>
<gene>
    <name evidence="2" type="ORF">FB45DRAFT_1029543</name>
</gene>
<dbReference type="EMBL" id="JARKIF010000011">
    <property type="protein sequence ID" value="KAJ7627187.1"/>
    <property type="molecule type" value="Genomic_DNA"/>
</dbReference>
<evidence type="ECO:0000313" key="3">
    <source>
        <dbReference type="Proteomes" id="UP001221142"/>
    </source>
</evidence>
<evidence type="ECO:0000313" key="2">
    <source>
        <dbReference type="EMBL" id="KAJ7627187.1"/>
    </source>
</evidence>
<dbReference type="AlphaFoldDB" id="A0AAD7FMF8"/>